<dbReference type="InterPro" id="IPR029058">
    <property type="entry name" value="AB_hydrolase_fold"/>
</dbReference>
<gene>
    <name evidence="1" type="ORF">FZ942_35430</name>
</gene>
<proteinExistence type="predicted"/>
<organism evidence="1 2">
    <name type="scientific">Azospirillum lipoferum</name>
    <dbReference type="NCBI Taxonomy" id="193"/>
    <lineage>
        <taxon>Bacteria</taxon>
        <taxon>Pseudomonadati</taxon>
        <taxon>Pseudomonadota</taxon>
        <taxon>Alphaproteobacteria</taxon>
        <taxon>Rhodospirillales</taxon>
        <taxon>Azospirillaceae</taxon>
        <taxon>Azospirillum</taxon>
    </lineage>
</organism>
<comment type="caution">
    <text evidence="1">The sequence shown here is derived from an EMBL/GenBank/DDBJ whole genome shotgun (WGS) entry which is preliminary data.</text>
</comment>
<dbReference type="OrthoDB" id="7231451at2"/>
<accession>A0A5A9FW55</accession>
<dbReference type="SUPFAM" id="SSF53474">
    <property type="entry name" value="alpha/beta-Hydrolases"/>
    <property type="match status" value="1"/>
</dbReference>
<evidence type="ECO:0000313" key="2">
    <source>
        <dbReference type="Proteomes" id="UP000324927"/>
    </source>
</evidence>
<dbReference type="InterPro" id="IPR024501">
    <property type="entry name" value="DUF3141"/>
</dbReference>
<protein>
    <submittedName>
        <fullName evidence="1">DUF3141 domain-containing protein</fullName>
    </submittedName>
</protein>
<dbReference type="Gene3D" id="3.40.50.1820">
    <property type="entry name" value="alpha/beta hydrolase"/>
    <property type="match status" value="1"/>
</dbReference>
<dbReference type="AlphaFoldDB" id="A0A5A9FW55"/>
<dbReference type="EMBL" id="VTTN01000040">
    <property type="protein sequence ID" value="KAA0585329.1"/>
    <property type="molecule type" value="Genomic_DNA"/>
</dbReference>
<dbReference type="PANTHER" id="PTHR36837:SF2">
    <property type="entry name" value="POLY(3-HYDROXYALKANOATE) POLYMERASE SUBUNIT PHAC"/>
    <property type="match status" value="1"/>
</dbReference>
<name>A0A5A9FW55_AZOLI</name>
<dbReference type="InterPro" id="IPR051321">
    <property type="entry name" value="PHA/PHB_synthase"/>
</dbReference>
<keyword evidence="2" id="KW-1185">Reference proteome</keyword>
<reference evidence="1 2" key="1">
    <citation type="submission" date="2019-08" db="EMBL/GenBank/DDBJ databases">
        <authorList>
            <person name="Grouzdev D."/>
            <person name="Tikhonova E."/>
            <person name="Kravchenko I."/>
        </authorList>
    </citation>
    <scope>NUCLEOTIDE SEQUENCE [LARGE SCALE GENOMIC DNA]</scope>
    <source>
        <strain evidence="1 2">59b</strain>
    </source>
</reference>
<evidence type="ECO:0000313" key="1">
    <source>
        <dbReference type="EMBL" id="KAA0585329.1"/>
    </source>
</evidence>
<sequence length="735" mass="80171">MMWPMMDLARQAQDYWIDASQRSILFLDALRRRGNIHFDHAARTAPNVLSFSFELVADGRTFERPVNYGLVRIVPPAGVAVDDCKRPFIVFDPRAGHGPGIGGMKQDSEIGVALKAGHPCYFVGFLPDPVPGQTVEDVCRAEAVFVEAVARLHPDADGRPCLIGNCQAGWQIMMMAATHPDTVGPLILAGAPLNYWAGVHGKNPLRYLGGLLGGTWLTTLAGDLGAGIFDGAALVANFERMNPANTLWKKGYNVYSKIDTEEERFLDFETWWGSPVLLNAAEMQFIADELFLRNKLSSGEIVFSDGTRVDLRNIRTPIVVFCSWGDDITPPQQALDWILDLYETDRELIAGGQTIVYALHQSIGHLGIFVSAKVATKEHDEFARTMDLIDVLPPGLYEAVFTEKTADMAHPELVSGDHLVRFERRRLDDIRALGGNDAADDRRFATLARLSDLNQGLYRATLGPLVTALATPQSAAALRAMDPYRLRFAAFSDRNPLMAPVAPLAAAVRAHRHPLPADNPLLGFQEAASDQITLALDAVRDVRDRATEAFFLAIYGSPQLQTLLGIDPETPAAGHGRPGRDLTREAAIAKAVADLALRMEQGGPAEAGLRALLYIGLARPRAGVDERGFAMLRHIRRQLFADRPFSLARFKALVREQYLLLLLDEDRAVAAIPALLGSDTRGRTGMLDAIRRVVAASGELSHDAERRLDHVEALFASVSGKTLSATSGMAGIAAS</sequence>
<dbReference type="PANTHER" id="PTHR36837">
    <property type="entry name" value="POLY(3-HYDROXYALKANOATE) POLYMERASE SUBUNIT PHAC"/>
    <property type="match status" value="1"/>
</dbReference>
<dbReference type="Pfam" id="PF11339">
    <property type="entry name" value="DUF3141"/>
    <property type="match status" value="1"/>
</dbReference>
<dbReference type="Proteomes" id="UP000324927">
    <property type="component" value="Unassembled WGS sequence"/>
</dbReference>